<dbReference type="InterPro" id="IPR003598">
    <property type="entry name" value="Ig_sub2"/>
</dbReference>
<dbReference type="AlphaFoldDB" id="A0A5A9P3E8"/>
<evidence type="ECO:0000256" key="3">
    <source>
        <dbReference type="ARBA" id="ARBA00022729"/>
    </source>
</evidence>
<sequence>MTSWKLIFCCFHLISVMSAGFGLEVTMSQPSLEVARGDDVTLTCNFKPKNPINPLTIITWSGDGDGTAKKVIFGTYYSENNLVDVGPEYQGKASIATDLATLKSILTLKQVSMKESRNIRCYVQIPGDNDGQTSASTFLLVQVSPSKPICKLVGTAEYGQNISLTCVSEEGSPTPTYKWEPYDVKNVLRPFPSKTTEKGGVLSLFNVSIETSGFYVCLSSNKVGSESCNFTLSVIPPSMNIASTLGIVGGCIAGVALLIIIIFCCCRKRKQKPEQYEDGNVSVEFLDKPLAVVEEDYKGQRMIQSEKVDYVDVRNNYDDPKGIRDDLSNRDEDRKGIRDDLSNRDEDRKGIRDDLSNRYDDQRGSRDELRVRYDDRKGSRDDLSNRYDDQRGSRDELRVRYDERKGSRDDLSNRYDDQRGSRDELRVRYDDRKGSRDDLRDRNDDRRGSRDELRERYDDRRGSRDDLSNRYEDKRERHGYN</sequence>
<keyword evidence="6" id="KW-1015">Disulfide bond</keyword>
<dbReference type="Pfam" id="PF13927">
    <property type="entry name" value="Ig_3"/>
    <property type="match status" value="1"/>
</dbReference>
<keyword evidence="13" id="KW-1185">Reference proteome</keyword>
<dbReference type="SMART" id="SM00408">
    <property type="entry name" value="IGc2"/>
    <property type="match status" value="1"/>
</dbReference>
<dbReference type="InterPro" id="IPR007110">
    <property type="entry name" value="Ig-like_dom"/>
</dbReference>
<dbReference type="InterPro" id="IPR042474">
    <property type="entry name" value="A33"/>
</dbReference>
<evidence type="ECO:0000313" key="12">
    <source>
        <dbReference type="EMBL" id="KAA0715619.1"/>
    </source>
</evidence>
<dbReference type="InterPro" id="IPR036179">
    <property type="entry name" value="Ig-like_dom_sf"/>
</dbReference>
<evidence type="ECO:0000256" key="2">
    <source>
        <dbReference type="ARBA" id="ARBA00022692"/>
    </source>
</evidence>
<dbReference type="FunFam" id="2.60.40.10:FF:000095">
    <property type="entry name" value="immunoglobulin superfamily member 11 isoform X1"/>
    <property type="match status" value="1"/>
</dbReference>
<keyword evidence="5 9" id="KW-0472">Membrane</keyword>
<evidence type="ECO:0000256" key="9">
    <source>
        <dbReference type="SAM" id="Phobius"/>
    </source>
</evidence>
<dbReference type="InterPro" id="IPR013783">
    <property type="entry name" value="Ig-like_fold"/>
</dbReference>
<keyword evidence="7" id="KW-0393">Immunoglobulin domain</keyword>
<evidence type="ECO:0000259" key="11">
    <source>
        <dbReference type="PROSITE" id="PS50835"/>
    </source>
</evidence>
<dbReference type="PROSITE" id="PS50835">
    <property type="entry name" value="IG_LIKE"/>
    <property type="match status" value="2"/>
</dbReference>
<evidence type="ECO:0000256" key="6">
    <source>
        <dbReference type="ARBA" id="ARBA00023157"/>
    </source>
</evidence>
<evidence type="ECO:0000256" key="1">
    <source>
        <dbReference type="ARBA" id="ARBA00004479"/>
    </source>
</evidence>
<comment type="subcellular location">
    <subcellularLocation>
        <location evidence="1">Membrane</location>
        <topology evidence="1">Single-pass type I membrane protein</topology>
    </subcellularLocation>
</comment>
<dbReference type="EMBL" id="SOYY01000010">
    <property type="protein sequence ID" value="KAA0715619.1"/>
    <property type="molecule type" value="Genomic_DNA"/>
</dbReference>
<proteinExistence type="predicted"/>
<keyword evidence="3 10" id="KW-0732">Signal</keyword>
<dbReference type="SUPFAM" id="SSF48726">
    <property type="entry name" value="Immunoglobulin"/>
    <property type="match status" value="2"/>
</dbReference>
<keyword evidence="2 9" id="KW-0812">Transmembrane</keyword>
<evidence type="ECO:0000256" key="10">
    <source>
        <dbReference type="SAM" id="SignalP"/>
    </source>
</evidence>
<name>A0A5A9P3E8_9TELE</name>
<feature type="domain" description="Ig-like" evidence="11">
    <location>
        <begin position="23"/>
        <end position="139"/>
    </location>
</feature>
<protein>
    <submittedName>
        <fullName evidence="12">A33 antigen Glycoprotein</fullName>
    </submittedName>
</protein>
<feature type="transmembrane region" description="Helical" evidence="9">
    <location>
        <begin position="241"/>
        <end position="266"/>
    </location>
</feature>
<dbReference type="SMART" id="SM00409">
    <property type="entry name" value="IG"/>
    <property type="match status" value="2"/>
</dbReference>
<feature type="domain" description="Ig-like" evidence="11">
    <location>
        <begin position="148"/>
        <end position="233"/>
    </location>
</feature>
<feature type="region of interest" description="Disordered" evidence="8">
    <location>
        <begin position="319"/>
        <end position="481"/>
    </location>
</feature>
<gene>
    <name evidence="12" type="ORF">E1301_Tti008458</name>
</gene>
<evidence type="ECO:0000313" key="13">
    <source>
        <dbReference type="Proteomes" id="UP000324632"/>
    </source>
</evidence>
<keyword evidence="4 9" id="KW-1133">Transmembrane helix</keyword>
<organism evidence="12 13">
    <name type="scientific">Triplophysa tibetana</name>
    <dbReference type="NCBI Taxonomy" id="1572043"/>
    <lineage>
        <taxon>Eukaryota</taxon>
        <taxon>Metazoa</taxon>
        <taxon>Chordata</taxon>
        <taxon>Craniata</taxon>
        <taxon>Vertebrata</taxon>
        <taxon>Euteleostomi</taxon>
        <taxon>Actinopterygii</taxon>
        <taxon>Neopterygii</taxon>
        <taxon>Teleostei</taxon>
        <taxon>Ostariophysi</taxon>
        <taxon>Cypriniformes</taxon>
        <taxon>Nemacheilidae</taxon>
        <taxon>Triplophysa</taxon>
    </lineage>
</organism>
<evidence type="ECO:0000256" key="5">
    <source>
        <dbReference type="ARBA" id="ARBA00023136"/>
    </source>
</evidence>
<evidence type="ECO:0000256" key="8">
    <source>
        <dbReference type="SAM" id="MobiDB-lite"/>
    </source>
</evidence>
<dbReference type="Proteomes" id="UP000324632">
    <property type="component" value="Chromosome 10"/>
</dbReference>
<reference evidence="12 13" key="1">
    <citation type="journal article" date="2019" name="Mol. Ecol. Resour.">
        <title>Chromosome-level genome assembly of Triplophysa tibetana, a fish adapted to the harsh high-altitude environment of the Tibetan Plateau.</title>
        <authorList>
            <person name="Yang X."/>
            <person name="Liu H."/>
            <person name="Ma Z."/>
            <person name="Zou Y."/>
            <person name="Zou M."/>
            <person name="Mao Y."/>
            <person name="Li X."/>
            <person name="Wang H."/>
            <person name="Chen T."/>
            <person name="Wang W."/>
            <person name="Yang R."/>
        </authorList>
    </citation>
    <scope>NUCLEOTIDE SEQUENCE [LARGE SCALE GENOMIC DNA]</scope>
    <source>
        <strain evidence="12">TTIB1903HZAU</strain>
        <tissue evidence="12">Muscle</tissue>
    </source>
</reference>
<accession>A0A5A9P3E8</accession>
<feature type="chain" id="PRO_5022791139" evidence="10">
    <location>
        <begin position="23"/>
        <end position="481"/>
    </location>
</feature>
<comment type="caution">
    <text evidence="12">The sequence shown here is derived from an EMBL/GenBank/DDBJ whole genome shotgun (WGS) entry which is preliminary data.</text>
</comment>
<dbReference type="Gene3D" id="2.60.40.10">
    <property type="entry name" value="Immunoglobulins"/>
    <property type="match status" value="2"/>
</dbReference>
<dbReference type="GO" id="GO:0005886">
    <property type="term" value="C:plasma membrane"/>
    <property type="evidence" value="ECO:0007669"/>
    <property type="project" value="InterPro"/>
</dbReference>
<evidence type="ECO:0000256" key="4">
    <source>
        <dbReference type="ARBA" id="ARBA00022989"/>
    </source>
</evidence>
<dbReference type="PANTHER" id="PTHR44969:SF1">
    <property type="entry name" value="CELL SURFACE A33 ANTIGEN"/>
    <property type="match status" value="1"/>
</dbReference>
<evidence type="ECO:0000256" key="7">
    <source>
        <dbReference type="ARBA" id="ARBA00023319"/>
    </source>
</evidence>
<dbReference type="InterPro" id="IPR003599">
    <property type="entry name" value="Ig_sub"/>
</dbReference>
<dbReference type="PANTHER" id="PTHR44969">
    <property type="entry name" value="CELL SURFACE A33 ANTIGEN"/>
    <property type="match status" value="1"/>
</dbReference>
<feature type="signal peptide" evidence="10">
    <location>
        <begin position="1"/>
        <end position="22"/>
    </location>
</feature>